<reference evidence="1" key="1">
    <citation type="submission" date="2014-11" db="EMBL/GenBank/DDBJ databases">
        <authorList>
            <person name="Amaro Gonzalez C."/>
        </authorList>
    </citation>
    <scope>NUCLEOTIDE SEQUENCE</scope>
</reference>
<dbReference type="EMBL" id="GBXM01076912">
    <property type="protein sequence ID" value="JAH31665.1"/>
    <property type="molecule type" value="Transcribed_RNA"/>
</dbReference>
<dbReference type="AlphaFoldDB" id="A0A0E9RT95"/>
<name>A0A0E9RT95_ANGAN</name>
<protein>
    <submittedName>
        <fullName evidence="1">Uncharacterized protein</fullName>
    </submittedName>
</protein>
<evidence type="ECO:0000313" key="1">
    <source>
        <dbReference type="EMBL" id="JAH31665.1"/>
    </source>
</evidence>
<proteinExistence type="predicted"/>
<sequence length="29" mass="3398">MWVGFAGDTEVGERWNRFLRRVPLGVSMM</sequence>
<reference evidence="1" key="2">
    <citation type="journal article" date="2015" name="Fish Shellfish Immunol.">
        <title>Early steps in the European eel (Anguilla anguilla)-Vibrio vulnificus interaction in the gills: Role of the RtxA13 toxin.</title>
        <authorList>
            <person name="Callol A."/>
            <person name="Pajuelo D."/>
            <person name="Ebbesson L."/>
            <person name="Teles M."/>
            <person name="MacKenzie S."/>
            <person name="Amaro C."/>
        </authorList>
    </citation>
    <scope>NUCLEOTIDE SEQUENCE</scope>
</reference>
<accession>A0A0E9RT95</accession>
<organism evidence="1">
    <name type="scientific">Anguilla anguilla</name>
    <name type="common">European freshwater eel</name>
    <name type="synonym">Muraena anguilla</name>
    <dbReference type="NCBI Taxonomy" id="7936"/>
    <lineage>
        <taxon>Eukaryota</taxon>
        <taxon>Metazoa</taxon>
        <taxon>Chordata</taxon>
        <taxon>Craniata</taxon>
        <taxon>Vertebrata</taxon>
        <taxon>Euteleostomi</taxon>
        <taxon>Actinopterygii</taxon>
        <taxon>Neopterygii</taxon>
        <taxon>Teleostei</taxon>
        <taxon>Anguilliformes</taxon>
        <taxon>Anguillidae</taxon>
        <taxon>Anguilla</taxon>
    </lineage>
</organism>